<evidence type="ECO:0000313" key="3">
    <source>
        <dbReference type="Proteomes" id="UP000887013"/>
    </source>
</evidence>
<name>A0A8X6MB75_NEPPI</name>
<dbReference type="AlphaFoldDB" id="A0A8X6MB75"/>
<comment type="caution">
    <text evidence="2">The sequence shown here is derived from an EMBL/GenBank/DDBJ whole genome shotgun (WGS) entry which is preliminary data.</text>
</comment>
<proteinExistence type="predicted"/>
<dbReference type="OrthoDB" id="10018191at2759"/>
<accession>A0A8X6MB75</accession>
<sequence length="86" mass="9746">MDNLRRHQSTVHGLPFVQTNASTSESPSRIRVHPYSEKENAASTSHATNDEDNTRPTELFSSTWKEVFNCFECGKCSIKETVLINM</sequence>
<organism evidence="2 3">
    <name type="scientific">Nephila pilipes</name>
    <name type="common">Giant wood spider</name>
    <name type="synonym">Nephila maculata</name>
    <dbReference type="NCBI Taxonomy" id="299642"/>
    <lineage>
        <taxon>Eukaryota</taxon>
        <taxon>Metazoa</taxon>
        <taxon>Ecdysozoa</taxon>
        <taxon>Arthropoda</taxon>
        <taxon>Chelicerata</taxon>
        <taxon>Arachnida</taxon>
        <taxon>Araneae</taxon>
        <taxon>Araneomorphae</taxon>
        <taxon>Entelegynae</taxon>
        <taxon>Araneoidea</taxon>
        <taxon>Nephilidae</taxon>
        <taxon>Nephila</taxon>
    </lineage>
</organism>
<keyword evidence="3" id="KW-1185">Reference proteome</keyword>
<feature type="region of interest" description="Disordered" evidence="1">
    <location>
        <begin position="1"/>
        <end position="56"/>
    </location>
</feature>
<evidence type="ECO:0000256" key="1">
    <source>
        <dbReference type="SAM" id="MobiDB-lite"/>
    </source>
</evidence>
<dbReference type="EMBL" id="BMAW01043795">
    <property type="protein sequence ID" value="GFS41162.1"/>
    <property type="molecule type" value="Genomic_DNA"/>
</dbReference>
<dbReference type="Proteomes" id="UP000887013">
    <property type="component" value="Unassembled WGS sequence"/>
</dbReference>
<gene>
    <name evidence="2" type="ORF">NPIL_61471</name>
</gene>
<protein>
    <submittedName>
        <fullName evidence="2">Uncharacterized protein</fullName>
    </submittedName>
</protein>
<reference evidence="2" key="1">
    <citation type="submission" date="2020-08" db="EMBL/GenBank/DDBJ databases">
        <title>Multicomponent nature underlies the extraordinary mechanical properties of spider dragline silk.</title>
        <authorList>
            <person name="Kono N."/>
            <person name="Nakamura H."/>
            <person name="Mori M."/>
            <person name="Yoshida Y."/>
            <person name="Ohtoshi R."/>
            <person name="Malay A.D."/>
            <person name="Moran D.A.P."/>
            <person name="Tomita M."/>
            <person name="Numata K."/>
            <person name="Arakawa K."/>
        </authorList>
    </citation>
    <scope>NUCLEOTIDE SEQUENCE</scope>
</reference>
<evidence type="ECO:0000313" key="2">
    <source>
        <dbReference type="EMBL" id="GFS41162.1"/>
    </source>
</evidence>
<feature type="compositionally biased region" description="Polar residues" evidence="1">
    <location>
        <begin position="17"/>
        <end position="27"/>
    </location>
</feature>